<evidence type="ECO:0000313" key="1">
    <source>
        <dbReference type="EMBL" id="EXY92625.1"/>
    </source>
</evidence>
<gene>
    <name evidence="1" type="ORF">M125_0638</name>
</gene>
<evidence type="ECO:0008006" key="3">
    <source>
        <dbReference type="Google" id="ProtNLM"/>
    </source>
</evidence>
<dbReference type="RefSeq" id="WP_005801704.1">
    <property type="nucleotide sequence ID" value="NZ_JGDB01000015.1"/>
</dbReference>
<dbReference type="PROSITE" id="PS51257">
    <property type="entry name" value="PROKAR_LIPOPROTEIN"/>
    <property type="match status" value="1"/>
</dbReference>
<dbReference type="Pfam" id="PF17170">
    <property type="entry name" value="DUF5128"/>
    <property type="match status" value="1"/>
</dbReference>
<dbReference type="PATRIC" id="fig|1339316.3.peg.626"/>
<dbReference type="Proteomes" id="UP000020773">
    <property type="component" value="Unassembled WGS sequence"/>
</dbReference>
<protein>
    <recommendedName>
        <fullName evidence="3">6-bladed beta-propeller</fullName>
    </recommendedName>
</protein>
<comment type="caution">
    <text evidence="1">The sequence shown here is derived from an EMBL/GenBank/DDBJ whole genome shotgun (WGS) entry which is preliminary data.</text>
</comment>
<name>A0A015XJ61_BACFG</name>
<evidence type="ECO:0000313" key="2">
    <source>
        <dbReference type="Proteomes" id="UP000020773"/>
    </source>
</evidence>
<dbReference type="AlphaFoldDB" id="A0A015XJ61"/>
<accession>A0A015XJ61</accession>
<proteinExistence type="predicted"/>
<sequence length="354" mass="41389">MRKIVILSLGLLFFLFSCQREQKNVTQRIEVDLSHIDTVKISASRMINLETVDSSLLYDICALFKQDDRYFIWSRDNAYVFNDKGDFLFNISCKGQGPGEYLSFGCMFMEDGEVCIFDQDKQQILRFDINGKFMGVQKVLLDEDAPSPSMIIPIGTERYLSTNRFGGDYRKMPVLSFWNKDFSSQQIVKGRFMNDGIHFPDAFFVGEEGRRVLYWEPLKDTLFTVTDNFLVPEYKIDFGTYAIPEEEAAKDIYARIMYLNKPENQSCASVARFYQIDGYYIYFTFMWYDRVYLCRYSEKTKKSEIFAILTDEMQLKECSFFKILGDDIVIAFEDKGNLEKNPSLCVFNKKILDI</sequence>
<organism evidence="1 2">
    <name type="scientific">Bacteroides fragilis str. 3998T(B)3</name>
    <dbReference type="NCBI Taxonomy" id="1339316"/>
    <lineage>
        <taxon>Bacteria</taxon>
        <taxon>Pseudomonadati</taxon>
        <taxon>Bacteroidota</taxon>
        <taxon>Bacteroidia</taxon>
        <taxon>Bacteroidales</taxon>
        <taxon>Bacteroidaceae</taxon>
        <taxon>Bacteroides</taxon>
    </lineage>
</organism>
<dbReference type="EMBL" id="JGDB01000015">
    <property type="protein sequence ID" value="EXY92625.1"/>
    <property type="molecule type" value="Genomic_DNA"/>
</dbReference>
<reference evidence="1 2" key="1">
    <citation type="submission" date="2014-02" db="EMBL/GenBank/DDBJ databases">
        <authorList>
            <person name="Sears C."/>
            <person name="Carroll K."/>
            <person name="Sack B.R."/>
            <person name="Qadri F."/>
            <person name="Myers L.L."/>
            <person name="Chung G.-T."/>
            <person name="Escheverria P."/>
            <person name="Fraser C.M."/>
            <person name="Sadzewicz L."/>
            <person name="Shefchek K.A."/>
            <person name="Tallon L."/>
            <person name="Das S.P."/>
            <person name="Daugherty S."/>
            <person name="Mongodin E.F."/>
        </authorList>
    </citation>
    <scope>NUCLEOTIDE SEQUENCE [LARGE SCALE GENOMIC DNA]</scope>
    <source>
        <strain evidence="2">3998T(B)3</strain>
    </source>
</reference>